<organism evidence="1 2">
    <name type="scientific">Babesia ovata</name>
    <dbReference type="NCBI Taxonomy" id="189622"/>
    <lineage>
        <taxon>Eukaryota</taxon>
        <taxon>Sar</taxon>
        <taxon>Alveolata</taxon>
        <taxon>Apicomplexa</taxon>
        <taxon>Aconoidasida</taxon>
        <taxon>Piroplasmida</taxon>
        <taxon>Babesiidae</taxon>
        <taxon>Babesia</taxon>
    </lineage>
</organism>
<dbReference type="EMBL" id="BDSA01000005">
    <property type="protein sequence ID" value="GBE62548.1"/>
    <property type="molecule type" value="Genomic_DNA"/>
</dbReference>
<reference evidence="1 2" key="1">
    <citation type="journal article" date="2017" name="BMC Genomics">
        <title>Whole-genome assembly of Babesia ovata and comparative genomics between closely related pathogens.</title>
        <authorList>
            <person name="Yamagishi J."/>
            <person name="Asada M."/>
            <person name="Hakimi H."/>
            <person name="Tanaka T.Q."/>
            <person name="Sugimoto C."/>
            <person name="Kawazu S."/>
        </authorList>
    </citation>
    <scope>NUCLEOTIDE SEQUENCE [LARGE SCALE GENOMIC DNA]</scope>
    <source>
        <strain evidence="1 2">Miyake</strain>
    </source>
</reference>
<name>A0A2H6KHS9_9APIC</name>
<keyword evidence="1" id="KW-0378">Hydrolase</keyword>
<keyword evidence="2" id="KW-1185">Reference proteome</keyword>
<accession>A0A2H6KHS9</accession>
<dbReference type="Proteomes" id="UP000236319">
    <property type="component" value="Unassembled WGS sequence"/>
</dbReference>
<proteinExistence type="predicted"/>
<comment type="caution">
    <text evidence="1">The sequence shown here is derived from an EMBL/GenBank/DDBJ whole genome shotgun (WGS) entry which is preliminary data.</text>
</comment>
<sequence>MNEASGVLLQLAVALVRDVLVHKIFQAIRCARAVESLDFIAAGLDQENSGVGGPLDVVQRGLVAVTVEGCDDHASVGFHGLTEGFKDGQELLAVLAERGLDHEQDGAGGIFHKVGQRLADEDHNGAIVGSGLLLTLDAAGDIAGVDVGVEAQHSFRVVKGVSLRDQNVTAGVGLVSNGGEGLNGERLLGGGELLHVEPGEQHA</sequence>
<evidence type="ECO:0000313" key="1">
    <source>
        <dbReference type="EMBL" id="GBE62548.1"/>
    </source>
</evidence>
<protein>
    <submittedName>
        <fullName evidence="1">Acyl-thioester hydrolase, putative</fullName>
    </submittedName>
</protein>
<dbReference type="GO" id="GO:0016787">
    <property type="term" value="F:hydrolase activity"/>
    <property type="evidence" value="ECO:0007669"/>
    <property type="project" value="UniProtKB-KW"/>
</dbReference>
<gene>
    <name evidence="1" type="ORF">BOVATA_040410</name>
</gene>
<evidence type="ECO:0000313" key="2">
    <source>
        <dbReference type="Proteomes" id="UP000236319"/>
    </source>
</evidence>
<dbReference type="RefSeq" id="XP_028868791.1">
    <property type="nucleotide sequence ID" value="XM_029012958.1"/>
</dbReference>
<dbReference type="AlphaFoldDB" id="A0A2H6KHS9"/>
<dbReference type="VEuPathDB" id="PiroplasmaDB:BOVATA_040410"/>
<dbReference type="GeneID" id="39876318"/>